<protein>
    <submittedName>
        <fullName evidence="5">Allophanate hydrolase</fullName>
    </submittedName>
</protein>
<gene>
    <name evidence="5" type="ORF">DI533_15705</name>
</gene>
<sequence>MTAPRFLDAGECALVVEFGDRIDDAIAEKVLALDAALTLTTPPGIVELVPTYRSLMIHYDPLITTRATLVDAVTDALRSTTSAAAKPRLWHLPACYDASLGEDLEHVAATTGLSVAEVIRLHACARYRVVMYGFAPGWAYLSGLPPELKLPRRTSPRDRIPEGSLIIAGGQAIVAGGAMPSGWHILGRTPERLFSPGRDPTFLVAVGDILTFEPVSLSTFDQLQRSVAAGEVVSQSEPAL</sequence>
<evidence type="ECO:0000313" key="5">
    <source>
        <dbReference type="EMBL" id="PZQ96994.1"/>
    </source>
</evidence>
<dbReference type="SUPFAM" id="SSF50891">
    <property type="entry name" value="Cyclophilin-like"/>
    <property type="match status" value="1"/>
</dbReference>
<evidence type="ECO:0000256" key="1">
    <source>
        <dbReference type="ARBA" id="ARBA00022741"/>
    </source>
</evidence>
<dbReference type="Proteomes" id="UP000248975">
    <property type="component" value="Unassembled WGS sequence"/>
</dbReference>
<feature type="domain" description="Carboxyltransferase" evidence="4">
    <location>
        <begin position="4"/>
        <end position="204"/>
    </location>
</feature>
<dbReference type="InterPro" id="IPR010016">
    <property type="entry name" value="PxpB"/>
</dbReference>
<evidence type="ECO:0000256" key="3">
    <source>
        <dbReference type="ARBA" id="ARBA00022840"/>
    </source>
</evidence>
<dbReference type="InterPro" id="IPR003833">
    <property type="entry name" value="CT_C_D"/>
</dbReference>
<evidence type="ECO:0000313" key="6">
    <source>
        <dbReference type="Proteomes" id="UP000248975"/>
    </source>
</evidence>
<dbReference type="GO" id="GO:0005524">
    <property type="term" value="F:ATP binding"/>
    <property type="evidence" value="ECO:0007669"/>
    <property type="project" value="UniProtKB-KW"/>
</dbReference>
<keyword evidence="1" id="KW-0547">Nucleotide-binding</keyword>
<dbReference type="AlphaFoldDB" id="A0A2W5SAA9"/>
<dbReference type="InterPro" id="IPR029000">
    <property type="entry name" value="Cyclophilin-like_dom_sf"/>
</dbReference>
<evidence type="ECO:0000256" key="2">
    <source>
        <dbReference type="ARBA" id="ARBA00022801"/>
    </source>
</evidence>
<keyword evidence="3" id="KW-0067">ATP-binding</keyword>
<dbReference type="Gene3D" id="2.40.100.10">
    <property type="entry name" value="Cyclophilin-like"/>
    <property type="match status" value="1"/>
</dbReference>
<proteinExistence type="predicted"/>
<dbReference type="SUPFAM" id="SSF160467">
    <property type="entry name" value="PH0987 N-terminal domain-like"/>
    <property type="match status" value="1"/>
</dbReference>
<dbReference type="Pfam" id="PF02682">
    <property type="entry name" value="CT_C_D"/>
    <property type="match status" value="1"/>
</dbReference>
<dbReference type="SMART" id="SM00796">
    <property type="entry name" value="AHS1"/>
    <property type="match status" value="1"/>
</dbReference>
<reference evidence="5 6" key="1">
    <citation type="submission" date="2017-08" db="EMBL/GenBank/DDBJ databases">
        <title>Infants hospitalized years apart are colonized by the same room-sourced microbial strains.</title>
        <authorList>
            <person name="Brooks B."/>
            <person name="Olm M.R."/>
            <person name="Firek B.A."/>
            <person name="Baker R."/>
            <person name="Thomas B.C."/>
            <person name="Morowitz M.J."/>
            <person name="Banfield J.F."/>
        </authorList>
    </citation>
    <scope>NUCLEOTIDE SEQUENCE [LARGE SCALE GENOMIC DNA]</scope>
    <source>
        <strain evidence="5">S2_003_000_R2_11</strain>
    </source>
</reference>
<dbReference type="PANTHER" id="PTHR34698:SF2">
    <property type="entry name" value="5-OXOPROLINASE SUBUNIT B"/>
    <property type="match status" value="1"/>
</dbReference>
<dbReference type="GO" id="GO:0016787">
    <property type="term" value="F:hydrolase activity"/>
    <property type="evidence" value="ECO:0007669"/>
    <property type="project" value="UniProtKB-KW"/>
</dbReference>
<dbReference type="EMBL" id="QFQS01000003">
    <property type="protein sequence ID" value="PZQ96994.1"/>
    <property type="molecule type" value="Genomic_DNA"/>
</dbReference>
<accession>A0A2W5SAA9</accession>
<organism evidence="5 6">
    <name type="scientific">Cereibacter sphaeroides</name>
    <name type="common">Rhodobacter sphaeroides</name>
    <dbReference type="NCBI Taxonomy" id="1063"/>
    <lineage>
        <taxon>Bacteria</taxon>
        <taxon>Pseudomonadati</taxon>
        <taxon>Pseudomonadota</taxon>
        <taxon>Alphaproteobacteria</taxon>
        <taxon>Rhodobacterales</taxon>
        <taxon>Paracoccaceae</taxon>
        <taxon>Cereibacter</taxon>
    </lineage>
</organism>
<comment type="caution">
    <text evidence="5">The sequence shown here is derived from an EMBL/GenBank/DDBJ whole genome shotgun (WGS) entry which is preliminary data.</text>
</comment>
<dbReference type="PANTHER" id="PTHR34698">
    <property type="entry name" value="5-OXOPROLINASE SUBUNIT B"/>
    <property type="match status" value="1"/>
</dbReference>
<keyword evidence="2 5" id="KW-0378">Hydrolase</keyword>
<evidence type="ECO:0000259" key="4">
    <source>
        <dbReference type="SMART" id="SM00796"/>
    </source>
</evidence>
<name>A0A2W5SAA9_CERSP</name>
<dbReference type="Gene3D" id="3.30.1360.40">
    <property type="match status" value="1"/>
</dbReference>